<feature type="chain" id="PRO_5035292612" description="Secreted protein" evidence="1">
    <location>
        <begin position="27"/>
        <end position="222"/>
    </location>
</feature>
<accession>A0A8J2SPI7</accession>
<name>A0A8J2SPI7_9STRA</name>
<keyword evidence="1" id="KW-0732">Signal</keyword>
<dbReference type="AlphaFoldDB" id="A0A8J2SPI7"/>
<evidence type="ECO:0000313" key="2">
    <source>
        <dbReference type="EMBL" id="CAH0377169.1"/>
    </source>
</evidence>
<proteinExistence type="predicted"/>
<keyword evidence="3" id="KW-1185">Reference proteome</keyword>
<dbReference type="OrthoDB" id="200567at2759"/>
<dbReference type="EMBL" id="CAKKNE010000005">
    <property type="protein sequence ID" value="CAH0377169.1"/>
    <property type="molecule type" value="Genomic_DNA"/>
</dbReference>
<evidence type="ECO:0000256" key="1">
    <source>
        <dbReference type="SAM" id="SignalP"/>
    </source>
</evidence>
<comment type="caution">
    <text evidence="2">The sequence shown here is derived from an EMBL/GenBank/DDBJ whole genome shotgun (WGS) entry which is preliminary data.</text>
</comment>
<organism evidence="2 3">
    <name type="scientific">Pelagomonas calceolata</name>
    <dbReference type="NCBI Taxonomy" id="35677"/>
    <lineage>
        <taxon>Eukaryota</taxon>
        <taxon>Sar</taxon>
        <taxon>Stramenopiles</taxon>
        <taxon>Ochrophyta</taxon>
        <taxon>Pelagophyceae</taxon>
        <taxon>Pelagomonadales</taxon>
        <taxon>Pelagomonadaceae</taxon>
        <taxon>Pelagomonas</taxon>
    </lineage>
</organism>
<dbReference type="Proteomes" id="UP000789595">
    <property type="component" value="Unassembled WGS sequence"/>
</dbReference>
<protein>
    <recommendedName>
        <fullName evidence="4">Secreted protein</fullName>
    </recommendedName>
</protein>
<evidence type="ECO:0008006" key="4">
    <source>
        <dbReference type="Google" id="ProtNLM"/>
    </source>
</evidence>
<feature type="signal peptide" evidence="1">
    <location>
        <begin position="1"/>
        <end position="26"/>
    </location>
</feature>
<sequence length="222" mass="24387">MHFLHLIAVSCVGALTPLATPRIIRATRVSAAAVEAKADWNGAFPSGAAEEFDEALQCLSLDSDDESCSIAYLEDVFRKVDTEKVRSECDADQEAKIDELWKIIKMMYGGASRKEAIIARRKLPVPDTAVADAYSLCLRFLNPATSKEAGCSREALDRALELLDCEGDECLALNEGQLQVLDQLHKCVDRIDAGESVEAAVQNTWDAREAVARKRLADYYTS</sequence>
<reference evidence="2" key="1">
    <citation type="submission" date="2021-11" db="EMBL/GenBank/DDBJ databases">
        <authorList>
            <consortium name="Genoscope - CEA"/>
            <person name="William W."/>
        </authorList>
    </citation>
    <scope>NUCLEOTIDE SEQUENCE</scope>
</reference>
<evidence type="ECO:0000313" key="3">
    <source>
        <dbReference type="Proteomes" id="UP000789595"/>
    </source>
</evidence>
<gene>
    <name evidence="2" type="ORF">PECAL_5P17380</name>
</gene>